<evidence type="ECO:0000256" key="2">
    <source>
        <dbReference type="ARBA" id="ARBA00004922"/>
    </source>
</evidence>
<dbReference type="GO" id="GO:0005783">
    <property type="term" value="C:endoplasmic reticulum"/>
    <property type="evidence" value="ECO:0007669"/>
    <property type="project" value="TreeGrafter"/>
</dbReference>
<evidence type="ECO:0000256" key="6">
    <source>
        <dbReference type="SAM" id="Phobius"/>
    </source>
</evidence>
<keyword evidence="3 6" id="KW-0812">Transmembrane</keyword>
<dbReference type="OMA" id="RFYETNF"/>
<accession>A0A068TL69</accession>
<dbReference type="FunCoup" id="A0A068TL69">
    <property type="interactions" value="1848"/>
</dbReference>
<dbReference type="InterPro" id="IPR039698">
    <property type="entry name" value="Dfg10/SRD5A3"/>
</dbReference>
<dbReference type="STRING" id="49390.A0A068TL69"/>
<comment type="subcellular location">
    <subcellularLocation>
        <location evidence="1">Endomembrane system</location>
        <topology evidence="1">Multi-pass membrane protein</topology>
    </subcellularLocation>
</comment>
<dbReference type="PANTHER" id="PTHR14624:SF0">
    <property type="entry name" value="POLYPRENOL REDUCTASE"/>
    <property type="match status" value="1"/>
</dbReference>
<dbReference type="GO" id="GO:0006488">
    <property type="term" value="P:dolichol-linked oligosaccharide biosynthetic process"/>
    <property type="evidence" value="ECO:0007669"/>
    <property type="project" value="InterPro"/>
</dbReference>
<feature type="transmembrane region" description="Helical" evidence="6">
    <location>
        <begin position="12"/>
        <end position="40"/>
    </location>
</feature>
<keyword evidence="4 6" id="KW-1133">Transmembrane helix</keyword>
<feature type="domain" description="3-oxo-5-alpha-steroid 4-dehydrogenase C-terminal" evidence="7">
    <location>
        <begin position="213"/>
        <end position="339"/>
    </location>
</feature>
<dbReference type="PANTHER" id="PTHR14624">
    <property type="entry name" value="DFG10 PROTEIN"/>
    <property type="match status" value="1"/>
</dbReference>
<dbReference type="PhylomeDB" id="A0A068TL69"/>
<dbReference type="EMBL" id="HG739085">
    <property type="protein sequence ID" value="CDO96981.1"/>
    <property type="molecule type" value="Genomic_DNA"/>
</dbReference>
<evidence type="ECO:0000256" key="3">
    <source>
        <dbReference type="ARBA" id="ARBA00022692"/>
    </source>
</evidence>
<comment type="pathway">
    <text evidence="2">Protein modification; protein glycosylation.</text>
</comment>
<reference evidence="9" key="1">
    <citation type="journal article" date="2014" name="Science">
        <title>The coffee genome provides insight into the convergent evolution of caffeine biosynthesis.</title>
        <authorList>
            <person name="Denoeud F."/>
            <person name="Carretero-Paulet L."/>
            <person name="Dereeper A."/>
            <person name="Droc G."/>
            <person name="Guyot R."/>
            <person name="Pietrella M."/>
            <person name="Zheng C."/>
            <person name="Alberti A."/>
            <person name="Anthony F."/>
            <person name="Aprea G."/>
            <person name="Aury J.M."/>
            <person name="Bento P."/>
            <person name="Bernard M."/>
            <person name="Bocs S."/>
            <person name="Campa C."/>
            <person name="Cenci A."/>
            <person name="Combes M.C."/>
            <person name="Crouzillat D."/>
            <person name="Da Silva C."/>
            <person name="Daddiego L."/>
            <person name="De Bellis F."/>
            <person name="Dussert S."/>
            <person name="Garsmeur O."/>
            <person name="Gayraud T."/>
            <person name="Guignon V."/>
            <person name="Jahn K."/>
            <person name="Jamilloux V."/>
            <person name="Joet T."/>
            <person name="Labadie K."/>
            <person name="Lan T."/>
            <person name="Leclercq J."/>
            <person name="Lepelley M."/>
            <person name="Leroy T."/>
            <person name="Li L.T."/>
            <person name="Librado P."/>
            <person name="Lopez L."/>
            <person name="Munoz A."/>
            <person name="Noel B."/>
            <person name="Pallavicini A."/>
            <person name="Perrotta G."/>
            <person name="Poncet V."/>
            <person name="Pot D."/>
            <person name="Priyono X."/>
            <person name="Rigoreau M."/>
            <person name="Rouard M."/>
            <person name="Rozas J."/>
            <person name="Tranchant-Dubreuil C."/>
            <person name="VanBuren R."/>
            <person name="Zhang Q."/>
            <person name="Andrade A.C."/>
            <person name="Argout X."/>
            <person name="Bertrand B."/>
            <person name="de Kochko A."/>
            <person name="Graziosi G."/>
            <person name="Henry R.J."/>
            <person name="Jayarama X."/>
            <person name="Ming R."/>
            <person name="Nagai C."/>
            <person name="Rounsley S."/>
            <person name="Sankoff D."/>
            <person name="Giuliano G."/>
            <person name="Albert V.A."/>
            <person name="Wincker P."/>
            <person name="Lashermes P."/>
        </authorList>
    </citation>
    <scope>NUCLEOTIDE SEQUENCE [LARGE SCALE GENOMIC DNA]</scope>
    <source>
        <strain evidence="9">cv. DH200-94</strain>
    </source>
</reference>
<gene>
    <name evidence="8" type="ORF">GSCOC_T00014185001</name>
</gene>
<dbReference type="AlphaFoldDB" id="A0A068TL69"/>
<keyword evidence="5 6" id="KW-0472">Membrane</keyword>
<dbReference type="Gramene" id="CDO96981">
    <property type="protein sequence ID" value="CDO96981"/>
    <property type="gene ID" value="GSCOC_T00014185001"/>
</dbReference>
<evidence type="ECO:0000256" key="5">
    <source>
        <dbReference type="ARBA" id="ARBA00023136"/>
    </source>
</evidence>
<name>A0A068TL69_COFCA</name>
<evidence type="ECO:0000256" key="4">
    <source>
        <dbReference type="ARBA" id="ARBA00022989"/>
    </source>
</evidence>
<dbReference type="PROSITE" id="PS50244">
    <property type="entry name" value="S5A_REDUCTASE"/>
    <property type="match status" value="1"/>
</dbReference>
<evidence type="ECO:0000256" key="1">
    <source>
        <dbReference type="ARBA" id="ARBA00004127"/>
    </source>
</evidence>
<dbReference type="OrthoDB" id="541710at2759"/>
<evidence type="ECO:0000259" key="7">
    <source>
        <dbReference type="Pfam" id="PF02544"/>
    </source>
</evidence>
<feature type="transmembrane region" description="Helical" evidence="6">
    <location>
        <begin position="211"/>
        <end position="236"/>
    </location>
</feature>
<dbReference type="GO" id="GO:0003865">
    <property type="term" value="F:3-oxo-5-alpha-steroid 4-dehydrogenase activity"/>
    <property type="evidence" value="ECO:0007669"/>
    <property type="project" value="TreeGrafter"/>
</dbReference>
<feature type="transmembrane region" description="Helical" evidence="6">
    <location>
        <begin position="162"/>
        <end position="190"/>
    </location>
</feature>
<feature type="transmembrane region" description="Helical" evidence="6">
    <location>
        <begin position="95"/>
        <end position="113"/>
    </location>
</feature>
<dbReference type="UniPathway" id="UPA00378"/>
<evidence type="ECO:0000313" key="9">
    <source>
        <dbReference type="Proteomes" id="UP000295252"/>
    </source>
</evidence>
<dbReference type="Pfam" id="PF02544">
    <property type="entry name" value="Steroid_dh"/>
    <property type="match status" value="1"/>
</dbReference>
<dbReference type="Proteomes" id="UP000295252">
    <property type="component" value="Chromosome IV"/>
</dbReference>
<keyword evidence="9" id="KW-1185">Reference proteome</keyword>
<feature type="transmembrane region" description="Helical" evidence="6">
    <location>
        <begin position="125"/>
        <end position="142"/>
    </location>
</feature>
<organism evidence="8 9">
    <name type="scientific">Coffea canephora</name>
    <name type="common">Robusta coffee</name>
    <dbReference type="NCBI Taxonomy" id="49390"/>
    <lineage>
        <taxon>Eukaryota</taxon>
        <taxon>Viridiplantae</taxon>
        <taxon>Streptophyta</taxon>
        <taxon>Embryophyta</taxon>
        <taxon>Tracheophyta</taxon>
        <taxon>Spermatophyta</taxon>
        <taxon>Magnoliopsida</taxon>
        <taxon>eudicotyledons</taxon>
        <taxon>Gunneridae</taxon>
        <taxon>Pentapetalae</taxon>
        <taxon>asterids</taxon>
        <taxon>lamiids</taxon>
        <taxon>Gentianales</taxon>
        <taxon>Rubiaceae</taxon>
        <taxon>Ixoroideae</taxon>
        <taxon>Gardenieae complex</taxon>
        <taxon>Bertiereae - Coffeeae clade</taxon>
        <taxon>Coffeeae</taxon>
        <taxon>Coffea</taxon>
    </lineage>
</organism>
<feature type="transmembrane region" description="Helical" evidence="6">
    <location>
        <begin position="296"/>
        <end position="314"/>
    </location>
</feature>
<dbReference type="InterPro" id="IPR001104">
    <property type="entry name" value="3-oxo-5_a-steroid_4-DH_C"/>
</dbReference>
<proteinExistence type="predicted"/>
<protein>
    <recommendedName>
        <fullName evidence="7">3-oxo-5-alpha-steroid 4-dehydrogenase C-terminal domain-containing protein</fullName>
    </recommendedName>
</protein>
<sequence>MEMGLVTLLRVAWIAGTLPILVASVPCSKLNWFHDFLLGFARRGKTMQQSSSRKFTVPQKFFCHFYALAVIWTTFLLLATWLYAYNMALLVSQPLHFSSITSYLTGGSHSFWLHGSPLMKIEQRYRCWVSIFLLLLMEAQVLRRLYETIYVFKYSPSARMHIFGYFTGLFFYTAAPLSLCCNYVSEVFLFASNLIQELIVKGKDRMQFGEYSWWGFVSPLLNLKWHAWLGAAIFLWGSVHQHRCHAILGLVRDNSEQIEDYIIPYGDWFKYVSSPHYLAEIVIYGGLLVAGGCSDITLWLLFGFVVANLVFAAAETHRWYLRKFDNYPRERFAIIPSFY</sequence>
<feature type="transmembrane region" description="Helical" evidence="6">
    <location>
        <begin position="61"/>
        <end position="83"/>
    </location>
</feature>
<dbReference type="InParanoid" id="A0A068TL69"/>
<dbReference type="GO" id="GO:0016095">
    <property type="term" value="P:polyprenol catabolic process"/>
    <property type="evidence" value="ECO:0007669"/>
    <property type="project" value="TreeGrafter"/>
</dbReference>
<evidence type="ECO:0000313" key="8">
    <source>
        <dbReference type="EMBL" id="CDO96981.1"/>
    </source>
</evidence>